<evidence type="ECO:0000256" key="6">
    <source>
        <dbReference type="ARBA" id="ARBA00022989"/>
    </source>
</evidence>
<dbReference type="InterPro" id="IPR002528">
    <property type="entry name" value="MATE_fam"/>
</dbReference>
<feature type="transmembrane region" description="Helical" evidence="9">
    <location>
        <begin position="195"/>
        <end position="220"/>
    </location>
</feature>
<name>A0AAX3U843_9VIBR</name>
<dbReference type="InterPro" id="IPR047135">
    <property type="entry name" value="YsiQ"/>
</dbReference>
<evidence type="ECO:0000256" key="1">
    <source>
        <dbReference type="ARBA" id="ARBA00004429"/>
    </source>
</evidence>
<dbReference type="GO" id="GO:0042910">
    <property type="term" value="F:xenobiotic transmembrane transporter activity"/>
    <property type="evidence" value="ECO:0007669"/>
    <property type="project" value="InterPro"/>
</dbReference>
<feature type="transmembrane region" description="Helical" evidence="9">
    <location>
        <begin position="365"/>
        <end position="386"/>
    </location>
</feature>
<dbReference type="GO" id="GO:0015297">
    <property type="term" value="F:antiporter activity"/>
    <property type="evidence" value="ECO:0007669"/>
    <property type="project" value="InterPro"/>
</dbReference>
<dbReference type="PANTHER" id="PTHR42925:SF2">
    <property type="entry name" value="NA+ DRIVEN MULTIDRUG EFFLUX PUMP"/>
    <property type="match status" value="1"/>
</dbReference>
<feature type="transmembrane region" description="Helical" evidence="9">
    <location>
        <begin position="136"/>
        <end position="155"/>
    </location>
</feature>
<feature type="transmembrane region" description="Helical" evidence="9">
    <location>
        <begin position="95"/>
        <end position="116"/>
    </location>
</feature>
<evidence type="ECO:0000313" key="10">
    <source>
        <dbReference type="EMBL" id="WGK83265.1"/>
    </source>
</evidence>
<feature type="transmembrane region" description="Helical" evidence="9">
    <location>
        <begin position="325"/>
        <end position="345"/>
    </location>
</feature>
<dbReference type="NCBIfam" id="TIGR00797">
    <property type="entry name" value="matE"/>
    <property type="match status" value="1"/>
</dbReference>
<accession>A0AAX3U843</accession>
<reference evidence="10" key="1">
    <citation type="submission" date="2022-02" db="EMBL/GenBank/DDBJ databases">
        <title>Emergence and expansion in Europe of a Vibrio aestuarianus clonal complex pathogenic for oysters.</title>
        <authorList>
            <person name="Mesnil A."/>
            <person name="Travers M.-A."/>
        </authorList>
    </citation>
    <scope>NUCLEOTIDE SEQUENCE</scope>
    <source>
        <strain evidence="10">U29</strain>
    </source>
</reference>
<keyword evidence="5 9" id="KW-0812">Transmembrane</keyword>
<dbReference type="PIRSF" id="PIRSF006603">
    <property type="entry name" value="DinF"/>
    <property type="match status" value="1"/>
</dbReference>
<dbReference type="EMBL" id="CP118710">
    <property type="protein sequence ID" value="WGK83265.1"/>
    <property type="molecule type" value="Genomic_DNA"/>
</dbReference>
<sequence>MNRIYLTPETSRVLSKTIKIGVPVAIQSALVAILALADVLMVGNFGKEATAAVGLASKWHFVAIMIMAGLSTASSILVAQYWGKGDRSTTKAVTLMAAKTGVWILIPVTAAFIIFSDYILNLQTRDIDVIALGSDYLIYASPVLILTHLVIVLESTLRSTGDSFSPLVIAAITIVINIYLNYCLINGIYTLEPMGVAGAALATTISRAVQIIVFLGYLGFKQHWLKNTNISNLHVKGLHKKYVSLAIPAVSGAVLWAMGTMLYQVIFGHMGTLELAVFSTLGPFESLCFSLFFGLSVACSVIIGQHLGRAEFNDAQAVSRLFTKTFSILGIATTVILLVFQPWFLSALGLNTPDYALLSKPAMTLLSIAVSLKMLNMVIINGILRAGGENKFCLQMDFVAMWMFGLPFTAIAAFILHLSFEQVYAMMLLEEVIKLTLCWRRYNKNLWLKNLTEPVSA</sequence>
<dbReference type="GO" id="GO:0005886">
    <property type="term" value="C:plasma membrane"/>
    <property type="evidence" value="ECO:0007669"/>
    <property type="project" value="UniProtKB-SubCell"/>
</dbReference>
<evidence type="ECO:0000256" key="5">
    <source>
        <dbReference type="ARBA" id="ARBA00022692"/>
    </source>
</evidence>
<keyword evidence="3" id="KW-0813">Transport</keyword>
<feature type="transmembrane region" description="Helical" evidence="9">
    <location>
        <begin position="398"/>
        <end position="420"/>
    </location>
</feature>
<dbReference type="AlphaFoldDB" id="A0AAX3U843"/>
<comment type="subcellular location">
    <subcellularLocation>
        <location evidence="1">Cell inner membrane</location>
        <topology evidence="1">Multi-pass membrane protein</topology>
    </subcellularLocation>
</comment>
<protein>
    <recommendedName>
        <fullName evidence="2">Multidrug resistance protein NorM</fullName>
    </recommendedName>
    <alternativeName>
        <fullName evidence="8">Na(+)/drug antiporter</fullName>
    </alternativeName>
</protein>
<evidence type="ECO:0000256" key="8">
    <source>
        <dbReference type="ARBA" id="ARBA00030855"/>
    </source>
</evidence>
<evidence type="ECO:0000256" key="7">
    <source>
        <dbReference type="ARBA" id="ARBA00023136"/>
    </source>
</evidence>
<dbReference type="RefSeq" id="WP_301066770.1">
    <property type="nucleotide sequence ID" value="NZ_CP118710.1"/>
</dbReference>
<gene>
    <name evidence="10" type="ORF">PYE51_18075</name>
</gene>
<feature type="transmembrane region" description="Helical" evidence="9">
    <location>
        <begin position="167"/>
        <end position="189"/>
    </location>
</feature>
<dbReference type="Pfam" id="PF01554">
    <property type="entry name" value="MatE"/>
    <property type="match status" value="2"/>
</dbReference>
<dbReference type="Proteomes" id="UP001239257">
    <property type="component" value="Chromosome 2"/>
</dbReference>
<keyword evidence="4" id="KW-1003">Cell membrane</keyword>
<organism evidence="10 11">
    <name type="scientific">Vibrio aestuarianus</name>
    <dbReference type="NCBI Taxonomy" id="28171"/>
    <lineage>
        <taxon>Bacteria</taxon>
        <taxon>Pseudomonadati</taxon>
        <taxon>Pseudomonadota</taxon>
        <taxon>Gammaproteobacteria</taxon>
        <taxon>Vibrionales</taxon>
        <taxon>Vibrionaceae</taxon>
        <taxon>Vibrio</taxon>
    </lineage>
</organism>
<evidence type="ECO:0000256" key="9">
    <source>
        <dbReference type="SAM" id="Phobius"/>
    </source>
</evidence>
<evidence type="ECO:0000256" key="3">
    <source>
        <dbReference type="ARBA" id="ARBA00022448"/>
    </source>
</evidence>
<feature type="transmembrane region" description="Helical" evidence="9">
    <location>
        <begin position="20"/>
        <end position="41"/>
    </location>
</feature>
<dbReference type="InterPro" id="IPR048279">
    <property type="entry name" value="MdtK-like"/>
</dbReference>
<feature type="transmembrane region" description="Helical" evidence="9">
    <location>
        <begin position="283"/>
        <end position="304"/>
    </location>
</feature>
<evidence type="ECO:0000256" key="2">
    <source>
        <dbReference type="ARBA" id="ARBA00013489"/>
    </source>
</evidence>
<feature type="transmembrane region" description="Helical" evidence="9">
    <location>
        <begin position="241"/>
        <end position="263"/>
    </location>
</feature>
<keyword evidence="6 9" id="KW-1133">Transmembrane helix</keyword>
<feature type="transmembrane region" description="Helical" evidence="9">
    <location>
        <begin position="61"/>
        <end position="83"/>
    </location>
</feature>
<evidence type="ECO:0000256" key="4">
    <source>
        <dbReference type="ARBA" id="ARBA00022475"/>
    </source>
</evidence>
<evidence type="ECO:0000313" key="11">
    <source>
        <dbReference type="Proteomes" id="UP001239257"/>
    </source>
</evidence>
<dbReference type="PANTHER" id="PTHR42925">
    <property type="entry name" value="MULTIDRUG AND TOXIN EFFLUX PROTEIN MATE FAMILY"/>
    <property type="match status" value="1"/>
</dbReference>
<keyword evidence="7 9" id="KW-0472">Membrane</keyword>
<proteinExistence type="predicted"/>